<dbReference type="EMBL" id="CANHGI010000002">
    <property type="protein sequence ID" value="CAI5442999.1"/>
    <property type="molecule type" value="Genomic_DNA"/>
</dbReference>
<accession>A0A9P1ID30</accession>
<proteinExistence type="predicted"/>
<name>A0A9P1ID30_9PELO</name>
<comment type="caution">
    <text evidence="1">The sequence shown here is derived from an EMBL/GenBank/DDBJ whole genome shotgun (WGS) entry which is preliminary data.</text>
</comment>
<evidence type="ECO:0000313" key="1">
    <source>
        <dbReference type="EMBL" id="CAI5442999.1"/>
    </source>
</evidence>
<evidence type="ECO:0000313" key="2">
    <source>
        <dbReference type="Proteomes" id="UP001152747"/>
    </source>
</evidence>
<protein>
    <submittedName>
        <fullName evidence="1">Uncharacterized protein</fullName>
    </submittedName>
</protein>
<keyword evidence="2" id="KW-1185">Reference proteome</keyword>
<dbReference type="Proteomes" id="UP001152747">
    <property type="component" value="Unassembled WGS sequence"/>
</dbReference>
<dbReference type="AlphaFoldDB" id="A0A9P1ID30"/>
<gene>
    <name evidence="1" type="ORF">CAMP_LOCUS5636</name>
</gene>
<sequence length="210" mass="24269">MSVQRLQFEEQAQHDQVMEYKRLIQICIESSFQDKVKALIALLPLLNLTIISFRDLSAVKISTKIFKRLDSKTQLVFSKQFLQTCSHPVLGEFLFANSTIFNISNETVGNLQDTFNSNPISVMELLETIKNGTLSIDRIDIELDQIPCCDEISILMQKHISKRDAAIFIFKYKDSLAVIDFIRLLTQRKRDLKTLEAEYADFVMPRNNEE</sequence>
<reference evidence="1" key="1">
    <citation type="submission" date="2022-11" db="EMBL/GenBank/DDBJ databases">
        <authorList>
            <person name="Kikuchi T."/>
        </authorList>
    </citation>
    <scope>NUCLEOTIDE SEQUENCE</scope>
    <source>
        <strain evidence="1">PS1010</strain>
    </source>
</reference>
<organism evidence="1 2">
    <name type="scientific">Caenorhabditis angaria</name>
    <dbReference type="NCBI Taxonomy" id="860376"/>
    <lineage>
        <taxon>Eukaryota</taxon>
        <taxon>Metazoa</taxon>
        <taxon>Ecdysozoa</taxon>
        <taxon>Nematoda</taxon>
        <taxon>Chromadorea</taxon>
        <taxon>Rhabditida</taxon>
        <taxon>Rhabditina</taxon>
        <taxon>Rhabditomorpha</taxon>
        <taxon>Rhabditoidea</taxon>
        <taxon>Rhabditidae</taxon>
        <taxon>Peloderinae</taxon>
        <taxon>Caenorhabditis</taxon>
    </lineage>
</organism>